<dbReference type="EMBL" id="JAPCXC010000054">
    <property type="protein sequence ID" value="KAJ1607824.1"/>
    <property type="molecule type" value="Genomic_DNA"/>
</dbReference>
<sequence length="1025" mass="115605">MDQEAKVFSDSSSQERIEIGDIVQTGAQTESKDLESTDPPEYPEIFHQLSNTPLNWDLRVYEEFLDLSKNCIREVYQHKDIHTPNETVENCFKAMLSPLRLLRFLIGYNFNISNAFSAFQKHIKWRKEFNMDNVVRPYVITNMVPNNNIEMAPLHNIITRYYPCNLLLRESTHEKTPLKDYFGNIVCIERFGLLDETRLLGAVKVEELLLWYSYHMEYRSILLDKLSYEAKSLIRATCIIDLFGLSLSQVHSSHMITILRRMIQLASDNYPEGMSYVVFVNSPKFFSIVWNSFKSLLAARTVEKILVLDEDYKSRLVNIVPINNLPQFLGGLTTDQYSTVPNTGTLLLDCFGLGDDRQTLHIKRMKKEKVSISISKPNTKVFWTWGVLDGEISFSAKYITDKIFTSLSHDSDKQLQSSHNFVSDNYDVHSDLKAVNTLHSDQNGVSRRLSKTSIKQSNNSVASPCSSVQSLMNQEITLVPMSKFDSTKAYGGSYFSESPGYLVLQWDNSWSLFSGKTVHFVIKTSNAAMADDHNCEVTSVGPATNNNNTSSNVNHASGSNNILSNTDSNFAGGPNGGVGLNHHESDLNDLSDISNLVSHNVALTNITKKRPSKNHKSIEKSKGSFKRNSKISHKSIDVVRIDHHSMPHVDLSRDSTDGSMLRSLKKGRRKHRHRHKQKEHANSGDDSHDRASKSPRKKDRVKVSSGSKEKDRADDSHMIYEIDSSNSECQTDSSYVTAYSAVGEKPDLIDYYRRDSLASSCRGGDLCIRQAKDSMKSRLAAGAGQGGADSTLVNLSKYSRGKNLAEFEIHASRESDDYDSESDYNEDDDDLGSKHTDSEISMVNCDMILDSLDSSSSSGDFFGGCEWESSILGYRGGAQEGSMHAASNNKVTLETAVNIYGFENFGFESSQEFRRKQQELLNYIYGMEATGSFRNQEFYSPLPSFVFANGLKSKTTSMFECNFMRLHRRFSRMFTGLRKNKAGDKVDDGSACVCSDNISQRNRDSFAKSKSCIFSRMKSRFKRKK</sequence>
<dbReference type="AlphaFoldDB" id="A0A9D5HWX1"/>
<dbReference type="Gene3D" id="2.60.120.680">
    <property type="entry name" value="GOLD domain"/>
    <property type="match status" value="1"/>
</dbReference>
<feature type="compositionally biased region" description="Low complexity" evidence="1">
    <location>
        <begin position="544"/>
        <end position="554"/>
    </location>
</feature>
<dbReference type="InterPro" id="IPR036273">
    <property type="entry name" value="CRAL/TRIO_N_dom_sf"/>
</dbReference>
<organism evidence="3">
    <name type="scientific">Cryptosporidium canis</name>
    <dbReference type="NCBI Taxonomy" id="195482"/>
    <lineage>
        <taxon>Eukaryota</taxon>
        <taxon>Sar</taxon>
        <taxon>Alveolata</taxon>
        <taxon>Apicomplexa</taxon>
        <taxon>Conoidasida</taxon>
        <taxon>Coccidia</taxon>
        <taxon>Eucoccidiorida</taxon>
        <taxon>Eimeriorina</taxon>
        <taxon>Cryptosporidiidae</taxon>
        <taxon>Cryptosporidium</taxon>
    </lineage>
</organism>
<dbReference type="Proteomes" id="UP001067231">
    <property type="component" value="Unassembled WGS sequence"/>
</dbReference>
<feature type="compositionally biased region" description="Acidic residues" evidence="1">
    <location>
        <begin position="816"/>
        <end position="830"/>
    </location>
</feature>
<dbReference type="SUPFAM" id="SSF46938">
    <property type="entry name" value="CRAL/TRIO N-terminal domain"/>
    <property type="match status" value="1"/>
</dbReference>
<protein>
    <submittedName>
        <fullName evidence="3">Sec14d</fullName>
    </submittedName>
</protein>
<feature type="compositionally biased region" description="Basic and acidic residues" evidence="1">
    <location>
        <begin position="679"/>
        <end position="692"/>
    </location>
</feature>
<dbReference type="PANTHER" id="PTHR23324">
    <property type="entry name" value="SEC14 RELATED PROTEIN"/>
    <property type="match status" value="1"/>
</dbReference>
<name>A0A9D5HWX1_9CRYT</name>
<feature type="region of interest" description="Disordered" evidence="1">
    <location>
        <begin position="812"/>
        <end position="836"/>
    </location>
</feature>
<gene>
    <name evidence="3" type="ORF">OJ253_2194</name>
</gene>
<feature type="compositionally biased region" description="Basic and acidic residues" evidence="1">
    <location>
        <begin position="707"/>
        <end position="720"/>
    </location>
</feature>
<dbReference type="InterPro" id="IPR001251">
    <property type="entry name" value="CRAL-TRIO_dom"/>
</dbReference>
<feature type="compositionally biased region" description="Basic and acidic residues" evidence="1">
    <location>
        <begin position="647"/>
        <end position="656"/>
    </location>
</feature>
<dbReference type="Gene3D" id="3.40.525.10">
    <property type="entry name" value="CRAL-TRIO lipid binding domain"/>
    <property type="match status" value="1"/>
</dbReference>
<feature type="domain" description="CRAL-TRIO" evidence="2">
    <location>
        <begin position="154"/>
        <end position="337"/>
    </location>
</feature>
<reference evidence="3" key="1">
    <citation type="submission" date="2022-10" db="EMBL/GenBank/DDBJ databases">
        <title>Adaptive evolution leads to modifications in subtelomeric GC content in a zoonotic Cryptosporidium species.</title>
        <authorList>
            <person name="Li J."/>
            <person name="Feng Y."/>
            <person name="Xiao L."/>
        </authorList>
    </citation>
    <scope>NUCLEOTIDE SEQUENCE</scope>
    <source>
        <strain evidence="3">33844</strain>
    </source>
</reference>
<dbReference type="InterPro" id="IPR036598">
    <property type="entry name" value="GOLD_dom_sf"/>
</dbReference>
<evidence type="ECO:0000259" key="2">
    <source>
        <dbReference type="PROSITE" id="PS50191"/>
    </source>
</evidence>
<dbReference type="GO" id="GO:0005737">
    <property type="term" value="C:cytoplasm"/>
    <property type="evidence" value="ECO:0007669"/>
    <property type="project" value="TreeGrafter"/>
</dbReference>
<dbReference type="SMART" id="SM00516">
    <property type="entry name" value="SEC14"/>
    <property type="match status" value="1"/>
</dbReference>
<dbReference type="OrthoDB" id="1434354at2759"/>
<feature type="compositionally biased region" description="Basic residues" evidence="1">
    <location>
        <begin position="663"/>
        <end position="678"/>
    </location>
</feature>
<feature type="region of interest" description="Disordered" evidence="1">
    <location>
        <begin position="543"/>
        <end position="583"/>
    </location>
</feature>
<dbReference type="InterPro" id="IPR036865">
    <property type="entry name" value="CRAL-TRIO_dom_sf"/>
</dbReference>
<feature type="region of interest" description="Disordered" evidence="1">
    <location>
        <begin position="1"/>
        <end position="41"/>
    </location>
</feature>
<dbReference type="SUPFAM" id="SSF101576">
    <property type="entry name" value="Supernatant protein factor (SPF), C-terminal domain"/>
    <property type="match status" value="1"/>
</dbReference>
<dbReference type="PANTHER" id="PTHR23324:SF83">
    <property type="entry name" value="SEC14-LIKE PROTEIN 2"/>
    <property type="match status" value="1"/>
</dbReference>
<dbReference type="SUPFAM" id="SSF52087">
    <property type="entry name" value="CRAL/TRIO domain"/>
    <property type="match status" value="1"/>
</dbReference>
<proteinExistence type="predicted"/>
<evidence type="ECO:0000313" key="3">
    <source>
        <dbReference type="EMBL" id="KAJ1607824.1"/>
    </source>
</evidence>
<feature type="region of interest" description="Disordered" evidence="1">
    <location>
        <begin position="604"/>
        <end position="631"/>
    </location>
</feature>
<feature type="compositionally biased region" description="Basic and acidic residues" evidence="1">
    <location>
        <begin position="1"/>
        <end position="19"/>
    </location>
</feature>
<evidence type="ECO:0000256" key="1">
    <source>
        <dbReference type="SAM" id="MobiDB-lite"/>
    </source>
</evidence>
<dbReference type="InterPro" id="IPR051064">
    <property type="entry name" value="SEC14/CRAL-TRIO_domain"/>
</dbReference>
<dbReference type="CDD" id="cd00170">
    <property type="entry name" value="SEC14"/>
    <property type="match status" value="1"/>
</dbReference>
<dbReference type="PROSITE" id="PS50191">
    <property type="entry name" value="CRAL_TRIO"/>
    <property type="match status" value="1"/>
</dbReference>
<comment type="caution">
    <text evidence="3">The sequence shown here is derived from an EMBL/GenBank/DDBJ whole genome shotgun (WGS) entry which is preliminary data.</text>
</comment>
<feature type="compositionally biased region" description="Polar residues" evidence="1">
    <location>
        <begin position="555"/>
        <end position="569"/>
    </location>
</feature>
<accession>A0A9D5HWX1</accession>
<feature type="region of interest" description="Disordered" evidence="1">
    <location>
        <begin position="647"/>
        <end position="726"/>
    </location>
</feature>
<dbReference type="Pfam" id="PF00650">
    <property type="entry name" value="CRAL_TRIO"/>
    <property type="match status" value="1"/>
</dbReference>